<dbReference type="SUPFAM" id="SSF89155">
    <property type="entry name" value="TorD-like"/>
    <property type="match status" value="1"/>
</dbReference>
<keyword evidence="1" id="KW-0143">Chaperone</keyword>
<proteinExistence type="predicted"/>
<evidence type="ECO:0000313" key="2">
    <source>
        <dbReference type="EMBL" id="ARD20509.1"/>
    </source>
</evidence>
<evidence type="ECO:0000313" key="3">
    <source>
        <dbReference type="Proteomes" id="UP000191820"/>
    </source>
</evidence>
<dbReference type="PANTHER" id="PTHR34227">
    <property type="entry name" value="CHAPERONE PROTEIN YCDY"/>
    <property type="match status" value="1"/>
</dbReference>
<dbReference type="PANTHER" id="PTHR34227:SF13">
    <property type="entry name" value="TAT PROOFREADING CHAPERONE DMSD-RELATED"/>
    <property type="match status" value="1"/>
</dbReference>
<dbReference type="InterPro" id="IPR020945">
    <property type="entry name" value="DMSO/NO3_reduct_chaperone"/>
</dbReference>
<organism evidence="2 3">
    <name type="scientific">Shewanella japonica</name>
    <dbReference type="NCBI Taxonomy" id="93973"/>
    <lineage>
        <taxon>Bacteria</taxon>
        <taxon>Pseudomonadati</taxon>
        <taxon>Pseudomonadota</taxon>
        <taxon>Gammaproteobacteria</taxon>
        <taxon>Alteromonadales</taxon>
        <taxon>Shewanellaceae</taxon>
        <taxon>Shewanella</taxon>
    </lineage>
</organism>
<evidence type="ECO:0000256" key="1">
    <source>
        <dbReference type="ARBA" id="ARBA00023186"/>
    </source>
</evidence>
<name>A0ABM6JFQ6_9GAMM</name>
<dbReference type="Gene3D" id="1.10.3480.10">
    <property type="entry name" value="TorD-like"/>
    <property type="match status" value="1"/>
</dbReference>
<dbReference type="InterPro" id="IPR036411">
    <property type="entry name" value="TorD-like_sf"/>
</dbReference>
<dbReference type="InterPro" id="IPR050289">
    <property type="entry name" value="TorD/DmsD_chaperones"/>
</dbReference>
<evidence type="ECO:0008006" key="4">
    <source>
        <dbReference type="Google" id="ProtNLM"/>
    </source>
</evidence>
<keyword evidence="3" id="KW-1185">Reference proteome</keyword>
<reference evidence="2 3" key="1">
    <citation type="submission" date="2017-03" db="EMBL/GenBank/DDBJ databases">
        <title>Genome sequencing of Shewanella japonica KCTC 22435.</title>
        <authorList>
            <person name="Kim K.M."/>
        </authorList>
    </citation>
    <scope>NUCLEOTIDE SEQUENCE [LARGE SCALE GENOMIC DNA]</scope>
    <source>
        <strain evidence="2 3">KCTC 22435</strain>
    </source>
</reference>
<protein>
    <recommendedName>
        <fullName evidence="4">Molecular chaperone TorD</fullName>
    </recommendedName>
</protein>
<dbReference type="Proteomes" id="UP000191820">
    <property type="component" value="Chromosome"/>
</dbReference>
<accession>A0ABM6JFQ6</accession>
<gene>
    <name evidence="2" type="ORF">SJ2017_0160</name>
</gene>
<dbReference type="RefSeq" id="WP_080914579.1">
    <property type="nucleotide sequence ID" value="NZ_CANMJJ010000006.1"/>
</dbReference>
<dbReference type="Pfam" id="PF02613">
    <property type="entry name" value="Nitrate_red_del"/>
    <property type="match status" value="1"/>
</dbReference>
<sequence length="228" mass="25989">MSIEQSVEQLCEYQAVARILHNLFCHYPEAELIANFKDNDVAATWPEFANRSDNQQGRDALTAYLNQWDESEHLMDLKVDYGQLFFGPGEPKAIPQGSAYLGEDQVHFDASTIALIDFYKQYGVSFELEMPQPVDHIGLFFSVLDSSFAQLVEAKTNPESDVDEQQLTQFIQVLLQQHMLPWAGRCLELAKINAETDFYLAIALLANDYLAELTDAFKVIPMPRKLFR</sequence>
<dbReference type="EMBL" id="CP020472">
    <property type="protein sequence ID" value="ARD20509.1"/>
    <property type="molecule type" value="Genomic_DNA"/>
</dbReference>